<dbReference type="InterPro" id="IPR034904">
    <property type="entry name" value="FSCA_dom_sf"/>
</dbReference>
<dbReference type="GO" id="GO:0140663">
    <property type="term" value="F:ATP-dependent FeS chaperone activity"/>
    <property type="evidence" value="ECO:0007669"/>
    <property type="project" value="InterPro"/>
</dbReference>
<dbReference type="STRING" id="641025.SAMN05421507_10976"/>
<dbReference type="InterPro" id="IPR019591">
    <property type="entry name" value="Mrp/NBP35_ATP-bd"/>
</dbReference>
<reference evidence="12" key="1">
    <citation type="submission" date="2016-10" db="EMBL/GenBank/DDBJ databases">
        <authorList>
            <person name="Varghese N."/>
            <person name="Submissions S."/>
        </authorList>
    </citation>
    <scope>NUCLEOTIDE SEQUENCE [LARGE SCALE GENOMIC DNA]</scope>
    <source>
        <strain evidence="12">CGMCC 4.6609</strain>
    </source>
</reference>
<name>A0A1H0T2E1_9PSEU</name>
<dbReference type="Pfam" id="PF01883">
    <property type="entry name" value="FeS_assembly_P"/>
    <property type="match status" value="1"/>
</dbReference>
<dbReference type="Gene3D" id="3.40.50.300">
    <property type="entry name" value="P-loop containing nucleotide triphosphate hydrolases"/>
    <property type="match status" value="1"/>
</dbReference>
<evidence type="ECO:0000313" key="11">
    <source>
        <dbReference type="EMBL" id="SDP47975.1"/>
    </source>
</evidence>
<dbReference type="GO" id="GO:0016887">
    <property type="term" value="F:ATP hydrolysis activity"/>
    <property type="evidence" value="ECO:0007669"/>
    <property type="project" value="UniProtKB-UniRule"/>
</dbReference>
<keyword evidence="3 9" id="KW-0479">Metal-binding</keyword>
<comment type="similarity">
    <text evidence="1">In the N-terminal section; belongs to the MIP18 family.</text>
</comment>
<keyword evidence="4 9" id="KW-0547">Nucleotide-binding</keyword>
<organism evidence="11 12">
    <name type="scientific">Lentzea jiangxiensis</name>
    <dbReference type="NCBI Taxonomy" id="641025"/>
    <lineage>
        <taxon>Bacteria</taxon>
        <taxon>Bacillati</taxon>
        <taxon>Actinomycetota</taxon>
        <taxon>Actinomycetes</taxon>
        <taxon>Pseudonocardiales</taxon>
        <taxon>Pseudonocardiaceae</taxon>
        <taxon>Lentzea</taxon>
    </lineage>
</organism>
<evidence type="ECO:0000256" key="4">
    <source>
        <dbReference type="ARBA" id="ARBA00022741"/>
    </source>
</evidence>
<keyword evidence="7 9" id="KW-0408">Iron</keyword>
<dbReference type="GO" id="GO:0005524">
    <property type="term" value="F:ATP binding"/>
    <property type="evidence" value="ECO:0007669"/>
    <property type="project" value="UniProtKB-UniRule"/>
</dbReference>
<comment type="subunit">
    <text evidence="9">Homodimer.</text>
</comment>
<evidence type="ECO:0000256" key="8">
    <source>
        <dbReference type="ARBA" id="ARBA00023014"/>
    </source>
</evidence>
<dbReference type="Gene3D" id="3.30.300.130">
    <property type="entry name" value="Fe-S cluster assembly (FSCA)"/>
    <property type="match status" value="1"/>
</dbReference>
<evidence type="ECO:0000256" key="7">
    <source>
        <dbReference type="ARBA" id="ARBA00023004"/>
    </source>
</evidence>
<dbReference type="EMBL" id="FNIX01000009">
    <property type="protein sequence ID" value="SDP47975.1"/>
    <property type="molecule type" value="Genomic_DNA"/>
</dbReference>
<dbReference type="RefSeq" id="WP_090099707.1">
    <property type="nucleotide sequence ID" value="NZ_FNIX01000009.1"/>
</dbReference>
<dbReference type="PANTHER" id="PTHR42961">
    <property type="entry name" value="IRON-SULFUR PROTEIN NUBPL"/>
    <property type="match status" value="1"/>
</dbReference>
<keyword evidence="6 9" id="KW-0067">ATP-binding</keyword>
<dbReference type="GO" id="GO:0016226">
    <property type="term" value="P:iron-sulfur cluster assembly"/>
    <property type="evidence" value="ECO:0007669"/>
    <property type="project" value="InterPro"/>
</dbReference>
<dbReference type="PROSITE" id="PS01215">
    <property type="entry name" value="MRP"/>
    <property type="match status" value="1"/>
</dbReference>
<evidence type="ECO:0000256" key="9">
    <source>
        <dbReference type="HAMAP-Rule" id="MF_02040"/>
    </source>
</evidence>
<dbReference type="GO" id="GO:0051539">
    <property type="term" value="F:4 iron, 4 sulfur cluster binding"/>
    <property type="evidence" value="ECO:0007669"/>
    <property type="project" value="TreeGrafter"/>
</dbReference>
<dbReference type="InterPro" id="IPR000808">
    <property type="entry name" value="Mrp-like_CS"/>
</dbReference>
<keyword evidence="12" id="KW-1185">Reference proteome</keyword>
<comment type="similarity">
    <text evidence="9">Belongs to the Mrp/NBP35 ATP-binding proteins family.</text>
</comment>
<evidence type="ECO:0000256" key="3">
    <source>
        <dbReference type="ARBA" id="ARBA00022723"/>
    </source>
</evidence>
<dbReference type="InterPro" id="IPR027417">
    <property type="entry name" value="P-loop_NTPase"/>
</dbReference>
<dbReference type="FunFam" id="3.40.50.300:FF:000304">
    <property type="entry name" value="Iron-sulfur cluster carrier protein"/>
    <property type="match status" value="1"/>
</dbReference>
<dbReference type="HAMAP" id="MF_02040">
    <property type="entry name" value="Mrp_NBP35"/>
    <property type="match status" value="1"/>
</dbReference>
<keyword evidence="5 9" id="KW-0378">Hydrolase</keyword>
<dbReference type="InterPro" id="IPR033756">
    <property type="entry name" value="YlxH/NBP35"/>
</dbReference>
<evidence type="ECO:0000313" key="12">
    <source>
        <dbReference type="Proteomes" id="UP000199691"/>
    </source>
</evidence>
<dbReference type="GO" id="GO:0046872">
    <property type="term" value="F:metal ion binding"/>
    <property type="evidence" value="ECO:0007669"/>
    <property type="project" value="UniProtKB-KW"/>
</dbReference>
<dbReference type="CDD" id="cd02037">
    <property type="entry name" value="Mrp_NBP35"/>
    <property type="match status" value="1"/>
</dbReference>
<feature type="binding site" evidence="9">
    <location>
        <begin position="125"/>
        <end position="132"/>
    </location>
    <ligand>
        <name>ATP</name>
        <dbReference type="ChEBI" id="CHEBI:30616"/>
    </ligand>
</feature>
<dbReference type="SUPFAM" id="SSF52540">
    <property type="entry name" value="P-loop containing nucleoside triphosphate hydrolases"/>
    <property type="match status" value="1"/>
</dbReference>
<feature type="domain" description="MIP18 family-like" evidence="10">
    <location>
        <begin position="11"/>
        <end position="82"/>
    </location>
</feature>
<keyword evidence="8 9" id="KW-0411">Iron-sulfur</keyword>
<proteinExistence type="inferred from homology"/>
<evidence type="ECO:0000256" key="1">
    <source>
        <dbReference type="ARBA" id="ARBA00007352"/>
    </source>
</evidence>
<dbReference type="InterPro" id="IPR002744">
    <property type="entry name" value="MIP18-like"/>
</dbReference>
<dbReference type="InterPro" id="IPR044304">
    <property type="entry name" value="NUBPL-like"/>
</dbReference>
<dbReference type="Proteomes" id="UP000199691">
    <property type="component" value="Unassembled WGS sequence"/>
</dbReference>
<evidence type="ECO:0000256" key="6">
    <source>
        <dbReference type="ARBA" id="ARBA00022840"/>
    </source>
</evidence>
<evidence type="ECO:0000256" key="2">
    <source>
        <dbReference type="ARBA" id="ARBA00008205"/>
    </source>
</evidence>
<dbReference type="SUPFAM" id="SSF117916">
    <property type="entry name" value="Fe-S cluster assembly (FSCA) domain-like"/>
    <property type="match status" value="1"/>
</dbReference>
<comment type="similarity">
    <text evidence="2">In the C-terminal section; belongs to the Mrp/NBP35 ATP-binding proteins family.</text>
</comment>
<sequence length="381" mass="39784">MTTTQPLPTVEDVRKALAGVQDPEIRRPITEIGMVKDVEVGADGAVVVGVFLTVAGCPMRDKITADVTTAVSALDGVSSVRVDLDVMSDAQRTELRKTLRGGTEEPVIPFAQPGSLTRVYCVASGKGGVGKSSVTVNLAVAMAARGLSVGIVDADIYGHSIPRMLGVDGRPTQVEKMIMPPQSHGVKVISIGMFTPGNTPVVWRGPMLHRALQQFLADVFWGDLDVLLLDLPPGTGDVAISVAQLVPNAEILVVTTPQQAAAEVAERAGSIALQTRQRVAGVIENMSWLEMPDGSRMEVFGSGGGEAVAESLSKAIGSEVPLLGQVPLDPRLRENGDTGTPIVKAVPDSAAAQVLSEVATKLSVRSRGLAGRLLNVSPAGR</sequence>
<accession>A0A1H0T2E1</accession>
<gene>
    <name evidence="11" type="ORF">SAMN05421507_10976</name>
</gene>
<dbReference type="PANTHER" id="PTHR42961:SF2">
    <property type="entry name" value="IRON-SULFUR PROTEIN NUBPL"/>
    <property type="match status" value="1"/>
</dbReference>
<protein>
    <recommendedName>
        <fullName evidence="9">Iron-sulfur cluster carrier protein</fullName>
    </recommendedName>
</protein>
<evidence type="ECO:0000256" key="5">
    <source>
        <dbReference type="ARBA" id="ARBA00022801"/>
    </source>
</evidence>
<dbReference type="Pfam" id="PF10609">
    <property type="entry name" value="ParA"/>
    <property type="match status" value="1"/>
</dbReference>
<comment type="function">
    <text evidence="9">Binds and transfers iron-sulfur (Fe-S) clusters to target apoproteins. Can hydrolyze ATP.</text>
</comment>
<dbReference type="AlphaFoldDB" id="A0A1H0T2E1"/>
<dbReference type="OrthoDB" id="9809679at2"/>
<evidence type="ECO:0000259" key="10">
    <source>
        <dbReference type="Pfam" id="PF01883"/>
    </source>
</evidence>